<dbReference type="PROSITE" id="PS00125">
    <property type="entry name" value="SER_THR_PHOSPHATASE"/>
    <property type="match status" value="1"/>
</dbReference>
<dbReference type="EC" id="3.1.3.16" evidence="4"/>
<dbReference type="AlphaFoldDB" id="A0A6B2LMS1"/>
<comment type="similarity">
    <text evidence="4">Belongs to the PPP phosphatase family.</text>
</comment>
<dbReference type="GO" id="GO:0046872">
    <property type="term" value="F:metal ion binding"/>
    <property type="evidence" value="ECO:0007669"/>
    <property type="project" value="UniProtKB-KW"/>
</dbReference>
<keyword evidence="3" id="KW-0464">Manganese</keyword>
<evidence type="ECO:0000256" key="4">
    <source>
        <dbReference type="RuleBase" id="RU004273"/>
    </source>
</evidence>
<dbReference type="InterPro" id="IPR004843">
    <property type="entry name" value="Calcineurin-like_PHP"/>
</dbReference>
<dbReference type="SUPFAM" id="SSF56300">
    <property type="entry name" value="Metallo-dependent phosphatases"/>
    <property type="match status" value="1"/>
</dbReference>
<evidence type="ECO:0000256" key="2">
    <source>
        <dbReference type="ARBA" id="ARBA00022801"/>
    </source>
</evidence>
<evidence type="ECO:0000256" key="1">
    <source>
        <dbReference type="ARBA" id="ARBA00022723"/>
    </source>
</evidence>
<dbReference type="InterPro" id="IPR047129">
    <property type="entry name" value="PPA2-like"/>
</dbReference>
<reference evidence="6" key="1">
    <citation type="journal article" date="2020" name="J. Eukaryot. Microbiol.">
        <title>De novo Sequencing, Assembly and Annotation of the Transcriptome for the Free-Living Testate Amoeba Arcella intermedia.</title>
        <authorList>
            <person name="Ribeiro G.M."/>
            <person name="Porfirio-Sousa A.L."/>
            <person name="Maurer-Alcala X.X."/>
            <person name="Katz L.A."/>
            <person name="Lahr D.J.G."/>
        </authorList>
    </citation>
    <scope>NUCLEOTIDE SEQUENCE</scope>
</reference>
<comment type="catalytic activity">
    <reaction evidence="4">
        <text>O-phospho-L-threonyl-[protein] + H2O = L-threonyl-[protein] + phosphate</text>
        <dbReference type="Rhea" id="RHEA:47004"/>
        <dbReference type="Rhea" id="RHEA-COMP:11060"/>
        <dbReference type="Rhea" id="RHEA-COMP:11605"/>
        <dbReference type="ChEBI" id="CHEBI:15377"/>
        <dbReference type="ChEBI" id="CHEBI:30013"/>
        <dbReference type="ChEBI" id="CHEBI:43474"/>
        <dbReference type="ChEBI" id="CHEBI:61977"/>
        <dbReference type="EC" id="3.1.3.16"/>
    </reaction>
</comment>
<evidence type="ECO:0000259" key="5">
    <source>
        <dbReference type="PROSITE" id="PS00125"/>
    </source>
</evidence>
<dbReference type="GO" id="GO:0004722">
    <property type="term" value="F:protein serine/threonine phosphatase activity"/>
    <property type="evidence" value="ECO:0007669"/>
    <property type="project" value="UniProtKB-EC"/>
</dbReference>
<evidence type="ECO:0000313" key="6">
    <source>
        <dbReference type="EMBL" id="NDV38383.1"/>
    </source>
</evidence>
<dbReference type="Gene3D" id="3.60.21.10">
    <property type="match status" value="1"/>
</dbReference>
<keyword evidence="2 4" id="KW-0378">Hydrolase</keyword>
<keyword evidence="1" id="KW-0479">Metal-binding</keyword>
<dbReference type="EMBL" id="GIBP01009414">
    <property type="protein sequence ID" value="NDV38383.1"/>
    <property type="molecule type" value="Transcribed_RNA"/>
</dbReference>
<dbReference type="InterPro" id="IPR006186">
    <property type="entry name" value="Ser/Thr-sp_prot-phosphatase"/>
</dbReference>
<protein>
    <recommendedName>
        <fullName evidence="4">Serine/threonine-protein phosphatase</fullName>
        <ecNumber evidence="4">3.1.3.16</ecNumber>
    </recommendedName>
</protein>
<sequence length="161" mass="18491">MSNQIDEWINTLINCKYLSEQDLKKLCEIVKNELLNEPNVLNIPSPVTICGDIHGQFYDLLELFKTGGEPKETNYIFLGDFVDRGYNSLETFSLLMALKAKYPRNIALLRGNHESKQITQVYGFYDECQQKYGNSNAWKNCTKVFDYLSIAAVRIDCGEVE</sequence>
<organism evidence="6">
    <name type="scientific">Arcella intermedia</name>
    <dbReference type="NCBI Taxonomy" id="1963864"/>
    <lineage>
        <taxon>Eukaryota</taxon>
        <taxon>Amoebozoa</taxon>
        <taxon>Tubulinea</taxon>
        <taxon>Elardia</taxon>
        <taxon>Arcellinida</taxon>
        <taxon>Sphaerothecina</taxon>
        <taxon>Arcellidae</taxon>
        <taxon>Arcella</taxon>
    </lineage>
</organism>
<dbReference type="Pfam" id="PF00149">
    <property type="entry name" value="Metallophos"/>
    <property type="match status" value="1"/>
</dbReference>
<dbReference type="InterPro" id="IPR029052">
    <property type="entry name" value="Metallo-depent_PP-like"/>
</dbReference>
<dbReference type="SMART" id="SM00156">
    <property type="entry name" value="PP2Ac"/>
    <property type="match status" value="1"/>
</dbReference>
<dbReference type="PANTHER" id="PTHR45619">
    <property type="entry name" value="SERINE/THREONINE-PROTEIN PHOSPHATASE PP2A-RELATED"/>
    <property type="match status" value="1"/>
</dbReference>
<dbReference type="PRINTS" id="PR00114">
    <property type="entry name" value="STPHPHTASE"/>
</dbReference>
<evidence type="ECO:0000256" key="3">
    <source>
        <dbReference type="ARBA" id="ARBA00023211"/>
    </source>
</evidence>
<proteinExistence type="inferred from homology"/>
<feature type="domain" description="Serine/threonine specific protein phosphatases" evidence="5">
    <location>
        <begin position="109"/>
        <end position="114"/>
    </location>
</feature>
<accession>A0A6B2LMS1</accession>
<name>A0A6B2LMS1_9EUKA</name>